<dbReference type="Proteomes" id="UP000585272">
    <property type="component" value="Unassembled WGS sequence"/>
</dbReference>
<reference evidence="1 2" key="1">
    <citation type="submission" date="2020-08" db="EMBL/GenBank/DDBJ databases">
        <title>Genomic Encyclopedia of Archaeal and Bacterial Type Strains, Phase II (KMG-II): from individual species to whole genera.</title>
        <authorList>
            <person name="Goeker M."/>
        </authorList>
    </citation>
    <scope>NUCLEOTIDE SEQUENCE [LARGE SCALE GENOMIC DNA]</scope>
    <source>
        <strain evidence="1 2">DSM 23288</strain>
    </source>
</reference>
<dbReference type="EMBL" id="JACHNU010000001">
    <property type="protein sequence ID" value="MBB4661208.1"/>
    <property type="molecule type" value="Genomic_DNA"/>
</dbReference>
<name>A0A840IAV4_9ACTN</name>
<evidence type="ECO:0000313" key="1">
    <source>
        <dbReference type="EMBL" id="MBB4661208.1"/>
    </source>
</evidence>
<organism evidence="1 2">
    <name type="scientific">Conexibacter arvalis</name>
    <dbReference type="NCBI Taxonomy" id="912552"/>
    <lineage>
        <taxon>Bacteria</taxon>
        <taxon>Bacillati</taxon>
        <taxon>Actinomycetota</taxon>
        <taxon>Thermoleophilia</taxon>
        <taxon>Solirubrobacterales</taxon>
        <taxon>Conexibacteraceae</taxon>
        <taxon>Conexibacter</taxon>
    </lineage>
</organism>
<dbReference type="RefSeq" id="WP_183339187.1">
    <property type="nucleotide sequence ID" value="NZ_JACHNU010000001.1"/>
</dbReference>
<keyword evidence="2" id="KW-1185">Reference proteome</keyword>
<accession>A0A840IAV4</accession>
<proteinExistence type="predicted"/>
<gene>
    <name evidence="1" type="ORF">BDZ31_000781</name>
</gene>
<comment type="caution">
    <text evidence="1">The sequence shown here is derived from an EMBL/GenBank/DDBJ whole genome shotgun (WGS) entry which is preliminary data.</text>
</comment>
<dbReference type="AlphaFoldDB" id="A0A840IAV4"/>
<sequence length="84" mass="9466">MHASDLCFPSYNAAARHTQIRWTLLVHGEIREVLQTPQADTLRVLHRGDAAPEAWARTLVEAGFPAPRVEPPGAAWRQRRERAS</sequence>
<protein>
    <submittedName>
        <fullName evidence="1">Uncharacterized protein</fullName>
    </submittedName>
</protein>
<evidence type="ECO:0000313" key="2">
    <source>
        <dbReference type="Proteomes" id="UP000585272"/>
    </source>
</evidence>